<comment type="caution">
    <text evidence="2">The sequence shown here is derived from an EMBL/GenBank/DDBJ whole genome shotgun (WGS) entry which is preliminary data.</text>
</comment>
<dbReference type="Proteomes" id="UP000537126">
    <property type="component" value="Unassembled WGS sequence"/>
</dbReference>
<dbReference type="EMBL" id="JAASRN010000002">
    <property type="protein sequence ID" value="NIK73797.1"/>
    <property type="molecule type" value="Genomic_DNA"/>
</dbReference>
<name>A0A846MRA5_9BACT</name>
<keyword evidence="1" id="KW-0732">Signal</keyword>
<reference evidence="2 3" key="1">
    <citation type="submission" date="2020-03" db="EMBL/GenBank/DDBJ databases">
        <title>Genomic Encyclopedia of Type Strains, Phase IV (KMG-IV): sequencing the most valuable type-strain genomes for metagenomic binning, comparative biology and taxonomic classification.</title>
        <authorList>
            <person name="Goeker M."/>
        </authorList>
    </citation>
    <scope>NUCLEOTIDE SEQUENCE [LARGE SCALE GENOMIC DNA]</scope>
    <source>
        <strain evidence="2 3">DSM 5718</strain>
    </source>
</reference>
<proteinExistence type="predicted"/>
<gene>
    <name evidence="2" type="ORF">FHS56_001310</name>
</gene>
<feature type="chain" id="PRO_5032811793" evidence="1">
    <location>
        <begin position="21"/>
        <end position="129"/>
    </location>
</feature>
<evidence type="ECO:0000313" key="2">
    <source>
        <dbReference type="EMBL" id="NIK73797.1"/>
    </source>
</evidence>
<sequence length="129" mass="14448">MGRKVVMLVVSLLLSLVPIAQTHAHVFDFDLPALAEAFIGESFHHADILPHASRGELVALIGSKDSTTGEEKEKEEEEKYRGIAEAHPAFSTFRKLPVENKVDENSLTSKPCHRAFLRLYLWYAFSEAP</sequence>
<accession>A0A846MRA5</accession>
<dbReference type="RefSeq" id="WP_166919064.1">
    <property type="nucleotide sequence ID" value="NZ_JAASRN010000002.1"/>
</dbReference>
<evidence type="ECO:0000256" key="1">
    <source>
        <dbReference type="SAM" id="SignalP"/>
    </source>
</evidence>
<evidence type="ECO:0000313" key="3">
    <source>
        <dbReference type="Proteomes" id="UP000537126"/>
    </source>
</evidence>
<feature type="signal peptide" evidence="1">
    <location>
        <begin position="1"/>
        <end position="20"/>
    </location>
</feature>
<organism evidence="2 3">
    <name type="scientific">Thermonema lapsum</name>
    <dbReference type="NCBI Taxonomy" id="28195"/>
    <lineage>
        <taxon>Bacteria</taxon>
        <taxon>Pseudomonadati</taxon>
        <taxon>Bacteroidota</taxon>
        <taxon>Cytophagia</taxon>
        <taxon>Cytophagales</taxon>
        <taxon>Thermonemataceae</taxon>
        <taxon>Thermonema</taxon>
    </lineage>
</organism>
<dbReference type="AlphaFoldDB" id="A0A846MRA5"/>
<keyword evidence="3" id="KW-1185">Reference proteome</keyword>
<protein>
    <submittedName>
        <fullName evidence="2">Uncharacterized protein</fullName>
    </submittedName>
</protein>